<dbReference type="EMBL" id="AOGW02000008">
    <property type="protein sequence ID" value="EMY62325.1"/>
    <property type="molecule type" value="Genomic_DNA"/>
</dbReference>
<dbReference type="AlphaFoldDB" id="N1VZ57"/>
<proteinExistence type="predicted"/>
<protein>
    <submittedName>
        <fullName evidence="1">Uncharacterized protein</fullName>
    </submittedName>
</protein>
<gene>
    <name evidence="1" type="ORF">LEP1GSC203_2232</name>
</gene>
<comment type="caution">
    <text evidence="1">The sequence shown here is derived from an EMBL/GenBank/DDBJ whole genome shotgun (WGS) entry which is preliminary data.</text>
</comment>
<name>N1VZ57_9LEPT</name>
<dbReference type="RefSeq" id="WP_002973073.1">
    <property type="nucleotide sequence ID" value="NZ_AOGW02000008.1"/>
</dbReference>
<organism evidence="1 2">
    <name type="scientific">Leptospira terpstrae serovar Hualin str. LT 11-33 = ATCC 700639</name>
    <dbReference type="NCBI Taxonomy" id="1257025"/>
    <lineage>
        <taxon>Bacteria</taxon>
        <taxon>Pseudomonadati</taxon>
        <taxon>Spirochaetota</taxon>
        <taxon>Spirochaetia</taxon>
        <taxon>Leptospirales</taxon>
        <taxon>Leptospiraceae</taxon>
        <taxon>Leptospira</taxon>
    </lineage>
</organism>
<reference evidence="1" key="1">
    <citation type="submission" date="2013-03" db="EMBL/GenBank/DDBJ databases">
        <authorList>
            <person name="Harkins D.M."/>
            <person name="Durkin A.S."/>
            <person name="Brinkac L.M."/>
            <person name="Haft D.H."/>
            <person name="Selengut J.D."/>
            <person name="Sanka R."/>
            <person name="DePew J."/>
            <person name="Purushe J."/>
            <person name="Hartskeerl R.A."/>
            <person name="Ahmed A."/>
            <person name="van der Linden H."/>
            <person name="Goris M.G.A."/>
            <person name="Vinetz J.M."/>
            <person name="Sutton G.G."/>
            <person name="Nierman W.C."/>
            <person name="Fouts D.E."/>
        </authorList>
    </citation>
    <scope>NUCLEOTIDE SEQUENCE [LARGE SCALE GENOMIC DNA]</scope>
    <source>
        <strain evidence="1">LT 11-33</strain>
    </source>
</reference>
<evidence type="ECO:0000313" key="1">
    <source>
        <dbReference type="EMBL" id="EMY62325.1"/>
    </source>
</evidence>
<dbReference type="STRING" id="1257025.LEP1GSC203_2232"/>
<accession>N1VZ57</accession>
<sequence length="200" mass="22409">MIKNILKQFLILTLTILTVNCLNFRSGEFEGTPVTKNFGVSKKTLVKLNTDYQILIGGESGNANENIVQKWKNEAAKVLNESGDVLSTRSETEANYVFDIKVTESSSYFSVNVSIWFSILTAGVIPQYSKSVISLNLSVKDKSGKVLGEVKREEKRTEFGQILLLFVMPFYDPGTVVDAQRREMLSSAYAEIKEKGYLKK</sequence>
<dbReference type="Proteomes" id="UP000012371">
    <property type="component" value="Unassembled WGS sequence"/>
</dbReference>
<evidence type="ECO:0000313" key="2">
    <source>
        <dbReference type="Proteomes" id="UP000012371"/>
    </source>
</evidence>
<keyword evidence="2" id="KW-1185">Reference proteome</keyword>
<dbReference type="OrthoDB" id="342215at2"/>